<evidence type="ECO:0000256" key="1">
    <source>
        <dbReference type="SAM" id="MobiDB-lite"/>
    </source>
</evidence>
<feature type="compositionally biased region" description="Basic and acidic residues" evidence="1">
    <location>
        <begin position="555"/>
        <end position="573"/>
    </location>
</feature>
<feature type="compositionally biased region" description="Basic and acidic residues" evidence="1">
    <location>
        <begin position="506"/>
        <end position="547"/>
    </location>
</feature>
<feature type="compositionally biased region" description="Polar residues" evidence="1">
    <location>
        <begin position="174"/>
        <end position="211"/>
    </location>
</feature>
<dbReference type="Proteomes" id="UP000030108">
    <property type="component" value="Unassembled WGS sequence"/>
</dbReference>
<feature type="compositionally biased region" description="Low complexity" evidence="1">
    <location>
        <begin position="61"/>
        <end position="81"/>
    </location>
</feature>
<accession>X8JDB8</accession>
<gene>
    <name evidence="3" type="ORF">RSOL_389540</name>
</gene>
<feature type="compositionally biased region" description="Basic and acidic residues" evidence="1">
    <location>
        <begin position="485"/>
        <end position="494"/>
    </location>
</feature>
<feature type="transmembrane region" description="Helical" evidence="2">
    <location>
        <begin position="29"/>
        <end position="46"/>
    </location>
</feature>
<keyword evidence="2" id="KW-1133">Transmembrane helix</keyword>
<feature type="compositionally biased region" description="Basic residues" evidence="1">
    <location>
        <begin position="272"/>
        <end position="287"/>
    </location>
</feature>
<evidence type="ECO:0000313" key="4">
    <source>
        <dbReference type="Proteomes" id="UP000030108"/>
    </source>
</evidence>
<keyword evidence="2 3" id="KW-0812">Transmembrane</keyword>
<feature type="region of interest" description="Disordered" evidence="1">
    <location>
        <begin position="243"/>
        <end position="340"/>
    </location>
</feature>
<feature type="compositionally biased region" description="Gly residues" evidence="1">
    <location>
        <begin position="425"/>
        <end position="436"/>
    </location>
</feature>
<feature type="compositionally biased region" description="Low complexity" evidence="1">
    <location>
        <begin position="250"/>
        <end position="270"/>
    </location>
</feature>
<protein>
    <submittedName>
        <fullName evidence="3">Transmembrane protein, putative</fullName>
    </submittedName>
</protein>
<organism evidence="3 4">
    <name type="scientific">Rhizoctonia solani AG-3 Rhs1AP</name>
    <dbReference type="NCBI Taxonomy" id="1086054"/>
    <lineage>
        <taxon>Eukaryota</taxon>
        <taxon>Fungi</taxon>
        <taxon>Dikarya</taxon>
        <taxon>Basidiomycota</taxon>
        <taxon>Agaricomycotina</taxon>
        <taxon>Agaricomycetes</taxon>
        <taxon>Cantharellales</taxon>
        <taxon>Ceratobasidiaceae</taxon>
        <taxon>Rhizoctonia</taxon>
    </lineage>
</organism>
<feature type="compositionally biased region" description="Polar residues" evidence="1">
    <location>
        <begin position="306"/>
        <end position="329"/>
    </location>
</feature>
<feature type="region of interest" description="Disordered" evidence="1">
    <location>
        <begin position="61"/>
        <end position="229"/>
    </location>
</feature>
<dbReference type="EMBL" id="JATN01000319">
    <property type="protein sequence ID" value="EUC61241.1"/>
    <property type="molecule type" value="Genomic_DNA"/>
</dbReference>
<feature type="compositionally biased region" description="Basic residues" evidence="1">
    <location>
        <begin position="91"/>
        <end position="100"/>
    </location>
</feature>
<feature type="compositionally biased region" description="Polar residues" evidence="1">
    <location>
        <begin position="142"/>
        <end position="154"/>
    </location>
</feature>
<comment type="caution">
    <text evidence="3">The sequence shown here is derived from an EMBL/GenBank/DDBJ whole genome shotgun (WGS) entry which is preliminary data.</text>
</comment>
<keyword evidence="2" id="KW-0472">Membrane</keyword>
<dbReference type="AlphaFoldDB" id="X8JDB8"/>
<reference evidence="4" key="1">
    <citation type="journal article" date="2014" name="Genome Announc.">
        <title>Draft genome sequence of the plant-pathogenic soil fungus Rhizoctonia solani anastomosis group 3 strain Rhs1AP.</title>
        <authorList>
            <person name="Cubeta M.A."/>
            <person name="Thomas E."/>
            <person name="Dean R.A."/>
            <person name="Jabaji S."/>
            <person name="Neate S.M."/>
            <person name="Tavantzis S."/>
            <person name="Toda T."/>
            <person name="Vilgalys R."/>
            <person name="Bharathan N."/>
            <person name="Fedorova-Abrams N."/>
            <person name="Pakala S.B."/>
            <person name="Pakala S.M."/>
            <person name="Zafar N."/>
            <person name="Joardar V."/>
            <person name="Losada L."/>
            <person name="Nierman W.C."/>
        </authorList>
    </citation>
    <scope>NUCLEOTIDE SEQUENCE [LARGE SCALE GENOMIC DNA]</scope>
    <source>
        <strain evidence="4">AG-3</strain>
    </source>
</reference>
<name>X8JDB8_9AGAM</name>
<proteinExistence type="predicted"/>
<feature type="region of interest" description="Disordered" evidence="1">
    <location>
        <begin position="417"/>
        <end position="602"/>
    </location>
</feature>
<feature type="compositionally biased region" description="Polar residues" evidence="1">
    <location>
        <begin position="574"/>
        <end position="602"/>
    </location>
</feature>
<evidence type="ECO:0000313" key="3">
    <source>
        <dbReference type="EMBL" id="EUC61241.1"/>
    </source>
</evidence>
<sequence length="632" mass="68922">MGLFHRPRQCFSSAHAATDDQLELAFGQNYLIVAVVCIMLVALGWWKRRKRTREFISQLQTPAATNTNNNTTNNATTQTTPSTGADAPARPPRRRRRRRPSQISTKSLPAYNEQAGDEEIVLVRPAQRQDESDDEDDNENNRATTSRPVTATNAPDSRPLLDDDSSPDMPRVSLASSTRNQSLNEQPDQSQGQSQLGHESIAQTTFASSIAETEPEPSPAALQPPEIPSYTEAMSTSHVNLPTETEHTAHPSTSTATDDDPAVPADADATVRPKRKSVFRHLGRFHINKPASSTPATESVEMTAPRISTSSHRPSGSVSTHRPSTSLSTHQHKPSPSLSSLSLYLTRSQSPTMSRTSLNISAPIHTTLVRTELNYPKAGPTPEQIRFLSSRESLGRFGMPYGDQAIAAAKSREYLPPVYQPRSSGSGGAEASGSGGAHSTHHGATRQDQQEEEEPTLTIRRGPILFTPGELAQRQSENAVSGRPEPNDDHRPDSDPVLDPAMTISEEPKAIHNEEPEPIEQDSKSIRDQARESRGAPERPADTREPDLGGIQVEPRARESPQDDRPRDDRRESILTTHSFVTATEGQGDSSPPTPTADTYQQASVRGQTVLIPESREALHPELTLVPATPIS</sequence>
<evidence type="ECO:0000256" key="2">
    <source>
        <dbReference type="SAM" id="Phobius"/>
    </source>
</evidence>
<dbReference type="OrthoDB" id="2804493at2759"/>